<evidence type="ECO:0000256" key="7">
    <source>
        <dbReference type="ARBA" id="ARBA00022967"/>
    </source>
</evidence>
<dbReference type="InterPro" id="IPR050107">
    <property type="entry name" value="ABC_carbohydrate_import_ATPase"/>
</dbReference>
<evidence type="ECO:0000313" key="14">
    <source>
        <dbReference type="EMBL" id="RMO55138.1"/>
    </source>
</evidence>
<evidence type="ECO:0000256" key="6">
    <source>
        <dbReference type="ARBA" id="ARBA00022840"/>
    </source>
</evidence>
<evidence type="ECO:0000256" key="3">
    <source>
        <dbReference type="ARBA" id="ARBA00022597"/>
    </source>
</evidence>
<evidence type="ECO:0000259" key="12">
    <source>
        <dbReference type="PROSITE" id="PS50893"/>
    </source>
</evidence>
<feature type="domain" description="ABC transporter" evidence="12">
    <location>
        <begin position="7"/>
        <end position="225"/>
    </location>
</feature>
<organism evidence="14 15">
    <name type="scientific">Pseudomonas amygdali pv. eriobotryae</name>
    <dbReference type="NCBI Taxonomy" id="129137"/>
    <lineage>
        <taxon>Bacteria</taxon>
        <taxon>Pseudomonadati</taxon>
        <taxon>Pseudomonadota</taxon>
        <taxon>Gammaproteobacteria</taxon>
        <taxon>Pseudomonadales</taxon>
        <taxon>Pseudomonadaceae</taxon>
        <taxon>Pseudomonas</taxon>
        <taxon>Pseudomonas amygdali</taxon>
    </lineage>
</organism>
<dbReference type="InterPro" id="IPR017871">
    <property type="entry name" value="ABC_transporter-like_CS"/>
</dbReference>
<feature type="domain" description="HTH gntR-type" evidence="13">
    <location>
        <begin position="10"/>
        <end position="81"/>
    </location>
</feature>
<evidence type="ECO:0000256" key="1">
    <source>
        <dbReference type="ARBA" id="ARBA00022448"/>
    </source>
</evidence>
<dbReference type="PROSITE" id="PS00211">
    <property type="entry name" value="ABC_TRANSPORTER_1"/>
    <property type="match status" value="1"/>
</dbReference>
<dbReference type="InterPro" id="IPR036388">
    <property type="entry name" value="WH-like_DNA-bd_sf"/>
</dbReference>
<evidence type="ECO:0000256" key="8">
    <source>
        <dbReference type="ARBA" id="ARBA00023015"/>
    </source>
</evidence>
<evidence type="ECO:0000256" key="2">
    <source>
        <dbReference type="ARBA" id="ARBA00022475"/>
    </source>
</evidence>
<dbReference type="AlphaFoldDB" id="A0A3M3WBF4"/>
<evidence type="ECO:0000256" key="5">
    <source>
        <dbReference type="ARBA" id="ARBA00022741"/>
    </source>
</evidence>
<keyword evidence="11" id="KW-0804">Transcription</keyword>
<dbReference type="CDD" id="cd03215">
    <property type="entry name" value="ABC_Carb_Monos_II"/>
    <property type="match status" value="1"/>
</dbReference>
<protein>
    <submittedName>
        <fullName evidence="14">ABC-type sugar transport system, ATPase component</fullName>
    </submittedName>
</protein>
<dbReference type="InterPro" id="IPR027417">
    <property type="entry name" value="P-loop_NTPase"/>
</dbReference>
<sequence>MNKLSSDERLPLYQRLRDSLAEQIANNRWRPGEAIPTEAALSAEYCLSTGTVRKAIDLGLAYATEDRKDAGLVLGDSITRNTSMANLAAVSKRWVMNGLAETAVAQDFRSRLHIRSPNVEQSVETLSGGNQQKVVLGKWLFSDPKVLILDEPTRGIDVGAKYEIYAVVNQVVSEGRCVVMISSEMAELLGTCDRIYVLNEGRFVGEFTIAEASQEKIMQAIMKNEVIQ</sequence>
<keyword evidence="8" id="KW-0805">Transcription regulation</keyword>
<dbReference type="EMBL" id="RBPV01000321">
    <property type="protein sequence ID" value="RMO55138.1"/>
    <property type="molecule type" value="Genomic_DNA"/>
</dbReference>
<keyword evidence="9" id="KW-0238">DNA-binding</keyword>
<keyword evidence="1" id="KW-0813">Transport</keyword>
<dbReference type="InterPro" id="IPR003439">
    <property type="entry name" value="ABC_transporter-like_ATP-bd"/>
</dbReference>
<dbReference type="SUPFAM" id="SSF46785">
    <property type="entry name" value="Winged helix' DNA-binding domain"/>
    <property type="match status" value="1"/>
</dbReference>
<keyword evidence="6" id="KW-0067">ATP-binding</keyword>
<dbReference type="Pfam" id="PF00392">
    <property type="entry name" value="GntR"/>
    <property type="match status" value="1"/>
</dbReference>
<evidence type="ECO:0000256" key="10">
    <source>
        <dbReference type="ARBA" id="ARBA00023136"/>
    </source>
</evidence>
<keyword evidence="7" id="KW-1278">Translocase</keyword>
<evidence type="ECO:0000256" key="11">
    <source>
        <dbReference type="ARBA" id="ARBA00023163"/>
    </source>
</evidence>
<keyword evidence="4" id="KW-0677">Repeat</keyword>
<dbReference type="GO" id="GO:0003677">
    <property type="term" value="F:DNA binding"/>
    <property type="evidence" value="ECO:0007669"/>
    <property type="project" value="UniProtKB-KW"/>
</dbReference>
<dbReference type="Proteomes" id="UP000275613">
    <property type="component" value="Unassembled WGS sequence"/>
</dbReference>
<proteinExistence type="predicted"/>
<dbReference type="SUPFAM" id="SSF52540">
    <property type="entry name" value="P-loop containing nucleoside triphosphate hydrolases"/>
    <property type="match status" value="1"/>
</dbReference>
<dbReference type="InterPro" id="IPR000524">
    <property type="entry name" value="Tscrpt_reg_HTH_GntR"/>
</dbReference>
<dbReference type="PROSITE" id="PS50949">
    <property type="entry name" value="HTH_GNTR"/>
    <property type="match status" value="1"/>
</dbReference>
<dbReference type="Gene3D" id="1.10.10.10">
    <property type="entry name" value="Winged helix-like DNA-binding domain superfamily/Winged helix DNA-binding domain"/>
    <property type="match status" value="1"/>
</dbReference>
<gene>
    <name evidence="14" type="ORF">ALQ39_00908</name>
</gene>
<evidence type="ECO:0000313" key="15">
    <source>
        <dbReference type="Proteomes" id="UP000275613"/>
    </source>
</evidence>
<dbReference type="Gene3D" id="3.40.50.300">
    <property type="entry name" value="P-loop containing nucleotide triphosphate hydrolases"/>
    <property type="match status" value="1"/>
</dbReference>
<dbReference type="GO" id="GO:0005524">
    <property type="term" value="F:ATP binding"/>
    <property type="evidence" value="ECO:0007669"/>
    <property type="project" value="UniProtKB-KW"/>
</dbReference>
<dbReference type="InterPro" id="IPR036390">
    <property type="entry name" value="WH_DNA-bd_sf"/>
</dbReference>
<evidence type="ECO:0000256" key="9">
    <source>
        <dbReference type="ARBA" id="ARBA00023125"/>
    </source>
</evidence>
<keyword evidence="3 14" id="KW-0762">Sugar transport</keyword>
<accession>A0A3M3WBF4</accession>
<keyword evidence="10" id="KW-0472">Membrane</keyword>
<dbReference type="PROSITE" id="PS50893">
    <property type="entry name" value="ABC_TRANSPORTER_2"/>
    <property type="match status" value="1"/>
</dbReference>
<dbReference type="PANTHER" id="PTHR43790">
    <property type="entry name" value="CARBOHYDRATE TRANSPORT ATP-BINDING PROTEIN MG119-RELATED"/>
    <property type="match status" value="1"/>
</dbReference>
<dbReference type="PANTHER" id="PTHR43790:SF1">
    <property type="entry name" value="XYLOSE IMPORT ATP-BINDING PROTEIN XYLG"/>
    <property type="match status" value="1"/>
</dbReference>
<keyword evidence="5" id="KW-0547">Nucleotide-binding</keyword>
<comment type="caution">
    <text evidence="14">The sequence shown here is derived from an EMBL/GenBank/DDBJ whole genome shotgun (WGS) entry which is preliminary data.</text>
</comment>
<evidence type="ECO:0000259" key="13">
    <source>
        <dbReference type="PROSITE" id="PS50949"/>
    </source>
</evidence>
<reference evidence="14 15" key="1">
    <citation type="submission" date="2018-08" db="EMBL/GenBank/DDBJ databases">
        <title>Recombination of ecologically and evolutionarily significant loci maintains genetic cohesion in the Pseudomonas syringae species complex.</title>
        <authorList>
            <person name="Dillon M."/>
            <person name="Thakur S."/>
            <person name="Almeida R.N.D."/>
            <person name="Weir B.S."/>
            <person name="Guttman D.S."/>
        </authorList>
    </citation>
    <scope>NUCLEOTIDE SEQUENCE [LARGE SCALE GENOMIC DNA]</scope>
    <source>
        <strain evidence="14 15">ICMP 4316</strain>
    </source>
</reference>
<name>A0A3M3WBF4_PSEA0</name>
<dbReference type="GO" id="GO:0003700">
    <property type="term" value="F:DNA-binding transcription factor activity"/>
    <property type="evidence" value="ECO:0007669"/>
    <property type="project" value="InterPro"/>
</dbReference>
<evidence type="ECO:0000256" key="4">
    <source>
        <dbReference type="ARBA" id="ARBA00022737"/>
    </source>
</evidence>
<dbReference type="GO" id="GO:0016887">
    <property type="term" value="F:ATP hydrolysis activity"/>
    <property type="evidence" value="ECO:0007669"/>
    <property type="project" value="InterPro"/>
</dbReference>
<keyword evidence="2" id="KW-1003">Cell membrane</keyword>
<dbReference type="Pfam" id="PF00005">
    <property type="entry name" value="ABC_tran"/>
    <property type="match status" value="1"/>
</dbReference>